<keyword evidence="6" id="KW-0804">Transcription</keyword>
<name>A0AA35MDS9_9HYPO</name>
<reference evidence="9" key="1">
    <citation type="submission" date="2023-01" db="EMBL/GenBank/DDBJ databases">
        <authorList>
            <person name="Piombo E."/>
        </authorList>
    </citation>
    <scope>NUCLEOTIDE SEQUENCE</scope>
</reference>
<keyword evidence="10" id="KW-1185">Reference proteome</keyword>
<evidence type="ECO:0000256" key="4">
    <source>
        <dbReference type="ARBA" id="ARBA00023015"/>
    </source>
</evidence>
<dbReference type="EMBL" id="CABFNP030001263">
    <property type="protein sequence ID" value="CAI6095303.1"/>
    <property type="molecule type" value="Genomic_DNA"/>
</dbReference>
<dbReference type="PANTHER" id="PTHR47782:SF12">
    <property type="entry name" value="ZN(II)2CYS6 TRANSCRIPTION FACTOR (EUROFUNG)"/>
    <property type="match status" value="1"/>
</dbReference>
<evidence type="ECO:0000256" key="6">
    <source>
        <dbReference type="ARBA" id="ARBA00023163"/>
    </source>
</evidence>
<dbReference type="Proteomes" id="UP001160390">
    <property type="component" value="Unassembled WGS sequence"/>
</dbReference>
<feature type="domain" description="Xylanolytic transcriptional activator regulatory" evidence="8">
    <location>
        <begin position="2"/>
        <end position="56"/>
    </location>
</feature>
<dbReference type="GO" id="GO:0005634">
    <property type="term" value="C:nucleus"/>
    <property type="evidence" value="ECO:0007669"/>
    <property type="project" value="UniProtKB-SubCell"/>
</dbReference>
<dbReference type="GO" id="GO:0000981">
    <property type="term" value="F:DNA-binding transcription factor activity, RNA polymerase II-specific"/>
    <property type="evidence" value="ECO:0007669"/>
    <property type="project" value="TreeGrafter"/>
</dbReference>
<evidence type="ECO:0000256" key="7">
    <source>
        <dbReference type="ARBA" id="ARBA00023242"/>
    </source>
</evidence>
<dbReference type="SMART" id="SM00906">
    <property type="entry name" value="Fungal_trans"/>
    <property type="match status" value="1"/>
</dbReference>
<evidence type="ECO:0000259" key="8">
    <source>
        <dbReference type="SMART" id="SM00906"/>
    </source>
</evidence>
<evidence type="ECO:0000256" key="3">
    <source>
        <dbReference type="ARBA" id="ARBA00022833"/>
    </source>
</evidence>
<evidence type="ECO:0000256" key="1">
    <source>
        <dbReference type="ARBA" id="ARBA00004123"/>
    </source>
</evidence>
<organism evidence="9 10">
    <name type="scientific">Clonostachys chloroleuca</name>
    <dbReference type="NCBI Taxonomy" id="1926264"/>
    <lineage>
        <taxon>Eukaryota</taxon>
        <taxon>Fungi</taxon>
        <taxon>Dikarya</taxon>
        <taxon>Ascomycota</taxon>
        <taxon>Pezizomycotina</taxon>
        <taxon>Sordariomycetes</taxon>
        <taxon>Hypocreomycetidae</taxon>
        <taxon>Hypocreales</taxon>
        <taxon>Bionectriaceae</taxon>
        <taxon>Clonostachys</taxon>
    </lineage>
</organism>
<evidence type="ECO:0000313" key="10">
    <source>
        <dbReference type="Proteomes" id="UP001160390"/>
    </source>
</evidence>
<evidence type="ECO:0000313" key="9">
    <source>
        <dbReference type="EMBL" id="CAI6095303.1"/>
    </source>
</evidence>
<comment type="caution">
    <text evidence="9">The sequence shown here is derived from an EMBL/GenBank/DDBJ whole genome shotgun (WGS) entry which is preliminary data.</text>
</comment>
<keyword evidence="5" id="KW-0238">DNA-binding</keyword>
<dbReference type="CDD" id="cd12148">
    <property type="entry name" value="fungal_TF_MHR"/>
    <property type="match status" value="1"/>
</dbReference>
<protein>
    <recommendedName>
        <fullName evidence="8">Xylanolytic transcriptional activator regulatory domain-containing protein</fullName>
    </recommendedName>
</protein>
<gene>
    <name evidence="9" type="ORF">CCHLO57077_00017153</name>
</gene>
<keyword evidence="7" id="KW-0539">Nucleus</keyword>
<proteinExistence type="predicted"/>
<dbReference type="GO" id="GO:0008270">
    <property type="term" value="F:zinc ion binding"/>
    <property type="evidence" value="ECO:0007669"/>
    <property type="project" value="InterPro"/>
</dbReference>
<dbReference type="GO" id="GO:0045944">
    <property type="term" value="P:positive regulation of transcription by RNA polymerase II"/>
    <property type="evidence" value="ECO:0007669"/>
    <property type="project" value="TreeGrafter"/>
</dbReference>
<dbReference type="Pfam" id="PF04082">
    <property type="entry name" value="Fungal_trans"/>
    <property type="match status" value="1"/>
</dbReference>
<accession>A0AA35MDS9</accession>
<evidence type="ECO:0000256" key="2">
    <source>
        <dbReference type="ARBA" id="ARBA00022723"/>
    </source>
</evidence>
<dbReference type="GO" id="GO:0043565">
    <property type="term" value="F:sequence-specific DNA binding"/>
    <property type="evidence" value="ECO:0007669"/>
    <property type="project" value="TreeGrafter"/>
</dbReference>
<evidence type="ECO:0000256" key="5">
    <source>
        <dbReference type="ARBA" id="ARBA00023125"/>
    </source>
</evidence>
<dbReference type="PANTHER" id="PTHR47782">
    <property type="entry name" value="ZN(II)2CYS6 TRANSCRIPTION FACTOR (EUROFUNG)-RELATED"/>
    <property type="match status" value="1"/>
</dbReference>
<keyword evidence="3" id="KW-0862">Zinc</keyword>
<dbReference type="GO" id="GO:0006351">
    <property type="term" value="P:DNA-templated transcription"/>
    <property type="evidence" value="ECO:0007669"/>
    <property type="project" value="InterPro"/>
</dbReference>
<dbReference type="AlphaFoldDB" id="A0AA35MDS9"/>
<dbReference type="InterPro" id="IPR052202">
    <property type="entry name" value="Yeast_MetPath_Reg"/>
</dbReference>
<comment type="subcellular location">
    <subcellularLocation>
        <location evidence="1">Nucleus</location>
    </subcellularLocation>
</comment>
<sequence>MPWVKLDSNPLKTQMRRRIFWCSYNLDRAISVTLGRPQGITDNDIDVEFPLDIDDSNLTADGVLCEPRTNPADLSTTMSGAIHTIRLRRIWARIQGLVYPQVSGEINTIMPSLINNLRQELDEWLETSPPQLASNVEHNNAFGSREWFEGMYHHSILLLHRKGLTDTRNRPPPETFLACARSGAAICTGYRQFYLNNRLTDTWAGLHNLFLGGVTFLYCLWSSPETRANFRLDSVSNICMACNVVLSITAERWPCAAAHRNTFDMLTNATMSMLVETNTTSSEPSFPILPSSATDQFSGYFANMAEVGVSTSVEELLSNMLDPSMEWREVA</sequence>
<dbReference type="InterPro" id="IPR007219">
    <property type="entry name" value="XnlR_reg_dom"/>
</dbReference>
<keyword evidence="2" id="KW-0479">Metal-binding</keyword>
<keyword evidence="4" id="KW-0805">Transcription regulation</keyword>